<evidence type="ECO:0000256" key="1">
    <source>
        <dbReference type="SAM" id="MobiDB-lite"/>
    </source>
</evidence>
<keyword evidence="3" id="KW-1185">Reference proteome</keyword>
<evidence type="ECO:0000313" key="2">
    <source>
        <dbReference type="EMBL" id="KAJ1368515.1"/>
    </source>
</evidence>
<comment type="caution">
    <text evidence="2">The sequence shown here is derived from an EMBL/GenBank/DDBJ whole genome shotgun (WGS) entry which is preliminary data.</text>
</comment>
<protein>
    <submittedName>
        <fullName evidence="2">Uncharacterized protein</fullName>
    </submittedName>
</protein>
<reference evidence="2" key="1">
    <citation type="submission" date="2021-06" db="EMBL/GenBank/DDBJ databases">
        <title>Parelaphostrongylus tenuis whole genome reference sequence.</title>
        <authorList>
            <person name="Garwood T.J."/>
            <person name="Larsen P.A."/>
            <person name="Fountain-Jones N.M."/>
            <person name="Garbe J.R."/>
            <person name="Macchietto M.G."/>
            <person name="Kania S.A."/>
            <person name="Gerhold R.W."/>
            <person name="Richards J.E."/>
            <person name="Wolf T.M."/>
        </authorList>
    </citation>
    <scope>NUCLEOTIDE SEQUENCE</scope>
    <source>
        <strain evidence="2">MNPRO001-30</strain>
        <tissue evidence="2">Meninges</tissue>
    </source>
</reference>
<feature type="region of interest" description="Disordered" evidence="1">
    <location>
        <begin position="1"/>
        <end position="37"/>
    </location>
</feature>
<dbReference type="AlphaFoldDB" id="A0AAD5R2S5"/>
<name>A0AAD5R2S5_PARTN</name>
<proteinExistence type="predicted"/>
<organism evidence="2 3">
    <name type="scientific">Parelaphostrongylus tenuis</name>
    <name type="common">Meningeal worm</name>
    <dbReference type="NCBI Taxonomy" id="148309"/>
    <lineage>
        <taxon>Eukaryota</taxon>
        <taxon>Metazoa</taxon>
        <taxon>Ecdysozoa</taxon>
        <taxon>Nematoda</taxon>
        <taxon>Chromadorea</taxon>
        <taxon>Rhabditida</taxon>
        <taxon>Rhabditina</taxon>
        <taxon>Rhabditomorpha</taxon>
        <taxon>Strongyloidea</taxon>
        <taxon>Metastrongylidae</taxon>
        <taxon>Parelaphostrongylus</taxon>
    </lineage>
</organism>
<sequence>MRQHPIEHHQDKGVLERRYADDTTRIPTGQDAYRGSMKPSSPALQWFNLALSSPSLISL</sequence>
<dbReference type="Proteomes" id="UP001196413">
    <property type="component" value="Unassembled WGS sequence"/>
</dbReference>
<gene>
    <name evidence="2" type="ORF">KIN20_029660</name>
</gene>
<accession>A0AAD5R2S5</accession>
<evidence type="ECO:0000313" key="3">
    <source>
        <dbReference type="Proteomes" id="UP001196413"/>
    </source>
</evidence>
<feature type="compositionally biased region" description="Basic and acidic residues" evidence="1">
    <location>
        <begin position="1"/>
        <end position="24"/>
    </location>
</feature>
<dbReference type="EMBL" id="JAHQIW010006212">
    <property type="protein sequence ID" value="KAJ1368515.1"/>
    <property type="molecule type" value="Genomic_DNA"/>
</dbReference>